<keyword evidence="2" id="KW-1185">Reference proteome</keyword>
<dbReference type="EMBL" id="LJGZ01000027">
    <property type="protein sequence ID" value="OEV20227.1"/>
    <property type="molecule type" value="Genomic_DNA"/>
</dbReference>
<protein>
    <submittedName>
        <fullName evidence="1">Uncharacterized protein</fullName>
    </submittedName>
</protein>
<comment type="caution">
    <text evidence="1">The sequence shown here is derived from an EMBL/GenBank/DDBJ whole genome shotgun (WGS) entry which is preliminary data.</text>
</comment>
<accession>A0A1E7LVL9</accession>
<gene>
    <name evidence="1" type="ORF">AN221_13580</name>
</gene>
<dbReference type="AlphaFoldDB" id="A0A1E7LVL9"/>
<evidence type="ECO:0000313" key="1">
    <source>
        <dbReference type="EMBL" id="OEV20227.1"/>
    </source>
</evidence>
<dbReference type="Proteomes" id="UP000175971">
    <property type="component" value="Unassembled WGS sequence"/>
</dbReference>
<dbReference type="PATRIC" id="fig|518642.7.peg.5367"/>
<reference evidence="1 2" key="1">
    <citation type="journal article" date="2016" name="Front. Microbiol.">
        <title>Comparative Genomics Analysis of Streptomyces Species Reveals Their Adaptation to the Marine Environment and Their Diversity at the Genomic Level.</title>
        <authorList>
            <person name="Tian X."/>
            <person name="Zhang Z."/>
            <person name="Yang T."/>
            <person name="Chen M."/>
            <person name="Li J."/>
            <person name="Chen F."/>
            <person name="Yang J."/>
            <person name="Li W."/>
            <person name="Zhang B."/>
            <person name="Zhang Z."/>
            <person name="Wu J."/>
            <person name="Zhang C."/>
            <person name="Long L."/>
            <person name="Xiao J."/>
        </authorList>
    </citation>
    <scope>NUCLEOTIDE SEQUENCE [LARGE SCALE GENOMIC DNA]</scope>
    <source>
        <strain evidence="1 2">SCSIO M10372</strain>
    </source>
</reference>
<organism evidence="1 2">
    <name type="scientific">Streptomyces nanshensis</name>
    <dbReference type="NCBI Taxonomy" id="518642"/>
    <lineage>
        <taxon>Bacteria</taxon>
        <taxon>Bacillati</taxon>
        <taxon>Actinomycetota</taxon>
        <taxon>Actinomycetes</taxon>
        <taxon>Kitasatosporales</taxon>
        <taxon>Streptomycetaceae</taxon>
        <taxon>Streptomyces</taxon>
    </lineage>
</organism>
<evidence type="ECO:0000313" key="2">
    <source>
        <dbReference type="Proteomes" id="UP000175971"/>
    </source>
</evidence>
<proteinExistence type="predicted"/>
<sequence>MERRREGVADKSPLLKRAEELVALIVAHEGGQTLGGTLEIHSDTEDLLSRSRVPREQLNYAVPEVLELKQRLAKYCVENEGSSPGNVVAGVLDAFLRVSGYPPLPKESEKSA</sequence>
<name>A0A1E7LVL9_9ACTN</name>